<keyword evidence="3" id="KW-0732">Signal</keyword>
<keyword evidence="6" id="KW-1185">Reference proteome</keyword>
<dbReference type="InterPro" id="IPR033116">
    <property type="entry name" value="TRYPSIN_SER"/>
</dbReference>
<dbReference type="PRINTS" id="PR00722">
    <property type="entry name" value="CHYMOTRYPSIN"/>
</dbReference>
<feature type="chain" id="PRO_5045238588" evidence="3">
    <location>
        <begin position="21"/>
        <end position="974"/>
    </location>
</feature>
<evidence type="ECO:0000259" key="4">
    <source>
        <dbReference type="PROSITE" id="PS50240"/>
    </source>
</evidence>
<dbReference type="EMBL" id="JAIFTH010000028">
    <property type="protein sequence ID" value="KAG9511127.1"/>
    <property type="molecule type" value="Genomic_DNA"/>
</dbReference>
<dbReference type="PROSITE" id="PS00134">
    <property type="entry name" value="TRYPSIN_HIS"/>
    <property type="match status" value="1"/>
</dbReference>
<dbReference type="SMART" id="SM00020">
    <property type="entry name" value="Tryp_SPc"/>
    <property type="match status" value="3"/>
</dbReference>
<name>A0ABQ7SCK8_9ACAR</name>
<dbReference type="InterPro" id="IPR001254">
    <property type="entry name" value="Trypsin_dom"/>
</dbReference>
<gene>
    <name evidence="5" type="primary">CTRB1</name>
    <name evidence="5" type="ORF">GZH46_00309</name>
</gene>
<dbReference type="InterPro" id="IPR043504">
    <property type="entry name" value="Peptidase_S1_PA_chymotrypsin"/>
</dbReference>
<feature type="domain" description="Peptidase S1" evidence="4">
    <location>
        <begin position="711"/>
        <end position="971"/>
    </location>
</feature>
<dbReference type="SUPFAM" id="SSF50494">
    <property type="entry name" value="Trypsin-like serine proteases"/>
    <property type="match status" value="3"/>
</dbReference>
<proteinExistence type="predicted"/>
<keyword evidence="1" id="KW-1015">Disulfide bond</keyword>
<keyword evidence="2" id="KW-0645">Protease</keyword>
<reference evidence="5 6" key="1">
    <citation type="submission" date="2020-10" db="EMBL/GenBank/DDBJ databases">
        <authorList>
            <person name="Klimov P.B."/>
            <person name="Dyachkov S.M."/>
            <person name="Chetverikov P.E."/>
        </authorList>
    </citation>
    <scope>NUCLEOTIDE SEQUENCE [LARGE SCALE GENOMIC DNA]</scope>
    <source>
        <strain evidence="5">BMOC 18-1129-001#AD2665</strain>
        <tissue evidence="5">Entire mites</tissue>
    </source>
</reference>
<dbReference type="Proteomes" id="UP000825002">
    <property type="component" value="Unassembled WGS sequence"/>
</dbReference>
<organism evidence="5 6">
    <name type="scientific">Fragariocoptes setiger</name>
    <dbReference type="NCBI Taxonomy" id="1670756"/>
    <lineage>
        <taxon>Eukaryota</taxon>
        <taxon>Metazoa</taxon>
        <taxon>Ecdysozoa</taxon>
        <taxon>Arthropoda</taxon>
        <taxon>Chelicerata</taxon>
        <taxon>Arachnida</taxon>
        <taxon>Acari</taxon>
        <taxon>Acariformes</taxon>
        <taxon>Trombidiformes</taxon>
        <taxon>Prostigmata</taxon>
        <taxon>Eupodina</taxon>
        <taxon>Eriophyoidea</taxon>
        <taxon>Phytoptidae</taxon>
        <taxon>Fragariocoptes</taxon>
    </lineage>
</organism>
<dbReference type="InterPro" id="IPR001314">
    <property type="entry name" value="Peptidase_S1A"/>
</dbReference>
<comment type="caution">
    <text evidence="5">The sequence shown here is derived from an EMBL/GenBank/DDBJ whole genome shotgun (WGS) entry which is preliminary data.</text>
</comment>
<dbReference type="CDD" id="cd00190">
    <property type="entry name" value="Tryp_SPc"/>
    <property type="match status" value="1"/>
</dbReference>
<dbReference type="InterPro" id="IPR009003">
    <property type="entry name" value="Peptidase_S1_PA"/>
</dbReference>
<dbReference type="PANTHER" id="PTHR24253">
    <property type="entry name" value="TRANSMEMBRANE PROTEASE SERINE"/>
    <property type="match status" value="1"/>
</dbReference>
<sequence>MLKYYAVLICSSIITIATLALPCGSRITPAVEGRTGDGPLGWNDNADLRDTNRCGRPERSDKRSLRSKLSHVGTCYGGTKDTEDSKNKAWPWQALLLSLETSFMCDGSLIAPDLVLAAAHCYRAPEHSTDSIGVQDIILMGLNRGHRTHNEQQFEQKRTIVGLAYSRQYKYLADHDYMIYRVEPAFVLNDLVQLVCLAGLVGMTRLQLTQAILAQQLQCVTSGYGAQKVSTPNSLLNHTFNVQQATMRRVTCASEFTLGCMTGECLCATDSQKVSNPCMALNKDMYVHNDDDKRVHNRGDSGGPLMCRQREIDRWTLSKMFKTTIVVTVTLLVIDSIVLQCRTQWFHTINITDVTIGQRGYSVKGWKDTFMSDIKHCGQVSADYSPQRSRHQRVRTPKTYSNRVDGSDRVCRRRLPSDSYIIGGREATAAEWPWQALLKSFRTGWACGGTLIAPDLVLAAAHCFLPERKSNLSIGLGDYVYMGRSDRALTREDPSEQRRQIVALSYAQQYSTMSEVIAHDYIVYRVFPPFELTRRVNLVCLADFVGMNRLLLTYKMWKRQVRCVTTGFGVQKAGKDNGYDDDWPMLGPLPNAYKLQQADVIRVPCAPDFTIYCIRGGCVCVSGVNGERPCMIPASNLPDNNQCGYSSVEGARPVTSRYQLRTLPLQRQQSPYNASYCNRRDSYIDNYDLSAEHYVDGDDVQSSATNSSMYIINGMVALPKAWPWQVYLERRRSLTRSSCGGSIIAPDLVLSAAHCFKDAGIDLGNLVWAGRRTSLTGIYRENSEQRRKIVALSYSSDFSFGSQDLIVYRVDQPFQFNEFVQPICLAGYNSAWTAQQIAQALSAGTMRCVITGFGQQYAGRTRPLPSPVPGQYVPREYVLHEAEVRLTRCTIEPAYSCPVVGCLCFTGLRAGTTCYGDSGGPVACYQSNVNRWTLVGVTSFGVQNCESSQAAYMDVSRLIRTIFALIDDVRRKKI</sequence>
<keyword evidence="2" id="KW-0720">Serine protease</keyword>
<dbReference type="Gene3D" id="2.40.10.10">
    <property type="entry name" value="Trypsin-like serine proteases"/>
    <property type="match status" value="4"/>
</dbReference>
<protein>
    <submittedName>
        <fullName evidence="5">Chymotrypsinogen B</fullName>
    </submittedName>
</protein>
<dbReference type="PROSITE" id="PS50240">
    <property type="entry name" value="TRYPSIN_DOM"/>
    <property type="match status" value="3"/>
</dbReference>
<dbReference type="Pfam" id="PF00089">
    <property type="entry name" value="Trypsin"/>
    <property type="match status" value="3"/>
</dbReference>
<accession>A0ABQ7SCK8</accession>
<evidence type="ECO:0000313" key="5">
    <source>
        <dbReference type="EMBL" id="KAG9511127.1"/>
    </source>
</evidence>
<feature type="signal peptide" evidence="3">
    <location>
        <begin position="1"/>
        <end position="20"/>
    </location>
</feature>
<evidence type="ECO:0000256" key="2">
    <source>
        <dbReference type="RuleBase" id="RU363034"/>
    </source>
</evidence>
<evidence type="ECO:0000256" key="1">
    <source>
        <dbReference type="ARBA" id="ARBA00023157"/>
    </source>
</evidence>
<evidence type="ECO:0000256" key="3">
    <source>
        <dbReference type="SAM" id="SignalP"/>
    </source>
</evidence>
<feature type="domain" description="Peptidase S1" evidence="4">
    <location>
        <begin position="75"/>
        <end position="372"/>
    </location>
</feature>
<evidence type="ECO:0000313" key="6">
    <source>
        <dbReference type="Proteomes" id="UP000825002"/>
    </source>
</evidence>
<dbReference type="PANTHER" id="PTHR24253:SF153">
    <property type="entry name" value="SERINE PROTEASE HEPSIN"/>
    <property type="match status" value="1"/>
</dbReference>
<feature type="domain" description="Peptidase S1" evidence="4">
    <location>
        <begin position="421"/>
        <end position="658"/>
    </location>
</feature>
<keyword evidence="2" id="KW-0378">Hydrolase</keyword>
<dbReference type="InterPro" id="IPR018114">
    <property type="entry name" value="TRYPSIN_HIS"/>
</dbReference>
<dbReference type="PROSITE" id="PS00135">
    <property type="entry name" value="TRYPSIN_SER"/>
    <property type="match status" value="1"/>
</dbReference>